<comment type="cofactor">
    <cofactor evidence="1 3">
        <name>pyridoxal 5'-phosphate</name>
        <dbReference type="ChEBI" id="CHEBI:597326"/>
    </cofactor>
</comment>
<name>U1LMH3_SEGRC</name>
<dbReference type="SUPFAM" id="SSF51419">
    <property type="entry name" value="PLP-binding barrel"/>
    <property type="match status" value="1"/>
</dbReference>
<feature type="domain" description="Orn/DAP/Arg decarboxylase 2 N-terminal" evidence="4">
    <location>
        <begin position="51"/>
        <end position="246"/>
    </location>
</feature>
<dbReference type="InterPro" id="IPR000183">
    <property type="entry name" value="Orn/DAP/Arg_de-COase"/>
</dbReference>
<evidence type="ECO:0000256" key="3">
    <source>
        <dbReference type="PIRSR" id="PIRSR600183-50"/>
    </source>
</evidence>
<keyword evidence="6" id="KW-1185">Reference proteome</keyword>
<proteinExistence type="predicted"/>
<dbReference type="eggNOG" id="COG0019">
    <property type="taxonomic scope" value="Bacteria"/>
</dbReference>
<dbReference type="InterPro" id="IPR022644">
    <property type="entry name" value="De-COase2_N"/>
</dbReference>
<sequence length="456" mass="49051">MGVSLPAVWPDWAEALIAHPTLLQQIADGAGGAFHVVHPPTFARNLADFQAVFTEFEIEGLVYFAKKANKSTAWLRAVAEAGAGVDVASLGEFRSALGHGVRGEKLVVTGPAKSDELLWLAVRHGALIAVDELSELERAIAFGSQEQPVRVLLRAVAAEQPDTRFGMSGPERKAAVHRCADAGAAVRMEGFSLHLSGYDPLARAVKAGRLAVEIGQARALGLPADTISIGGGFAVDYVRQEDWEAFQAETGPSQFHAKKEFPGGFYPYHSPVSGAGALAEVLTSRYGSEGPDLREATIAEALRAKGIKLAVEPGRALLADAGVSVFEVQGFKWREHLQYGIATVAGTSLSLSEQWFASEFLPEPRLWPEGGAQQRTPSAVGGTSCLDSDMLTWRKLPLPRPPKRGDFLVYPNTAGYQMDSNESAFHELPIPKKVVLDLTGPEPRWFFEEAAWKACG</sequence>
<dbReference type="OrthoDB" id="3275594at2"/>
<dbReference type="InterPro" id="IPR009006">
    <property type="entry name" value="Ala_racemase/Decarboxylase_C"/>
</dbReference>
<feature type="modified residue" description="N6-(pyridoxal phosphate)lysine" evidence="3">
    <location>
        <position position="67"/>
    </location>
</feature>
<protein>
    <recommendedName>
        <fullName evidence="4">Orn/DAP/Arg decarboxylase 2 N-terminal domain-containing protein</fullName>
    </recommendedName>
</protein>
<gene>
    <name evidence="5" type="ORF">HMPREF9336_04290</name>
</gene>
<dbReference type="AlphaFoldDB" id="U1LMH3"/>
<accession>U1LMH3</accession>
<evidence type="ECO:0000256" key="2">
    <source>
        <dbReference type="ARBA" id="ARBA00022898"/>
    </source>
</evidence>
<keyword evidence="2 3" id="KW-0663">Pyridoxal phosphate</keyword>
<comment type="caution">
    <text evidence="5">The sequence shown here is derived from an EMBL/GenBank/DDBJ whole genome shotgun (WGS) entry which is preliminary data.</text>
</comment>
<dbReference type="Gene3D" id="2.40.37.10">
    <property type="entry name" value="Lyase, Ornithine Decarboxylase, Chain A, domain 1"/>
    <property type="match status" value="1"/>
</dbReference>
<dbReference type="HOGENOM" id="CLU_042407_0_0_11"/>
<dbReference type="GO" id="GO:0009089">
    <property type="term" value="P:lysine biosynthetic process via diaminopimelate"/>
    <property type="evidence" value="ECO:0007669"/>
    <property type="project" value="TreeGrafter"/>
</dbReference>
<dbReference type="InterPro" id="IPR029066">
    <property type="entry name" value="PLP-binding_barrel"/>
</dbReference>
<evidence type="ECO:0000259" key="4">
    <source>
        <dbReference type="Pfam" id="PF02784"/>
    </source>
</evidence>
<dbReference type="SUPFAM" id="SSF50621">
    <property type="entry name" value="Alanine racemase C-terminal domain-like"/>
    <property type="match status" value="1"/>
</dbReference>
<dbReference type="RefSeq" id="WP_021030609.1">
    <property type="nucleotide sequence ID" value="NZ_KI391954.1"/>
</dbReference>
<dbReference type="PANTHER" id="PTHR43727:SF2">
    <property type="entry name" value="GROUP IV DECARBOXYLASE"/>
    <property type="match status" value="1"/>
</dbReference>
<evidence type="ECO:0000256" key="1">
    <source>
        <dbReference type="ARBA" id="ARBA00001933"/>
    </source>
</evidence>
<dbReference type="GO" id="GO:0008836">
    <property type="term" value="F:diaminopimelate decarboxylase activity"/>
    <property type="evidence" value="ECO:0007669"/>
    <property type="project" value="TreeGrafter"/>
</dbReference>
<dbReference type="Proteomes" id="UP000004816">
    <property type="component" value="Unassembled WGS sequence"/>
</dbReference>
<evidence type="ECO:0000313" key="6">
    <source>
        <dbReference type="Proteomes" id="UP000004816"/>
    </source>
</evidence>
<dbReference type="EMBL" id="ACZI02000003">
    <property type="protein sequence ID" value="ERG69146.1"/>
    <property type="molecule type" value="Genomic_DNA"/>
</dbReference>
<organism evidence="5 6">
    <name type="scientific">Segniliparus rugosus (strain ATCC BAA-974 / DSM 45345 / CCUG 50838 / CIP 108380 / JCM 13579 / CDC 945)</name>
    <dbReference type="NCBI Taxonomy" id="679197"/>
    <lineage>
        <taxon>Bacteria</taxon>
        <taxon>Bacillati</taxon>
        <taxon>Actinomycetota</taxon>
        <taxon>Actinomycetes</taxon>
        <taxon>Mycobacteriales</taxon>
        <taxon>Segniliparaceae</taxon>
        <taxon>Segniliparus</taxon>
    </lineage>
</organism>
<dbReference type="PANTHER" id="PTHR43727">
    <property type="entry name" value="DIAMINOPIMELATE DECARBOXYLASE"/>
    <property type="match status" value="1"/>
</dbReference>
<dbReference type="STRING" id="679197.HMPREF9336_04290"/>
<feature type="active site" description="Proton donor" evidence="3">
    <location>
        <position position="385"/>
    </location>
</feature>
<dbReference type="Pfam" id="PF02784">
    <property type="entry name" value="Orn_Arg_deC_N"/>
    <property type="match status" value="1"/>
</dbReference>
<dbReference type="PRINTS" id="PR01179">
    <property type="entry name" value="ODADCRBXLASE"/>
</dbReference>
<reference evidence="5 6" key="1">
    <citation type="journal article" date="2011" name="Stand. Genomic Sci.">
        <title>High quality draft genome sequence of Segniliparus rugosus CDC 945(T)= (ATCC BAA-974(T)).</title>
        <authorList>
            <person name="Earl A.M."/>
            <person name="Desjardins C.A."/>
            <person name="Fitzgerald M.G."/>
            <person name="Arachchi H.M."/>
            <person name="Zeng Q."/>
            <person name="Mehta T."/>
            <person name="Griggs A."/>
            <person name="Birren B.W."/>
            <person name="Toney N.C."/>
            <person name="Carr J."/>
            <person name="Posey J."/>
            <person name="Butler W.R."/>
        </authorList>
    </citation>
    <scope>NUCLEOTIDE SEQUENCE [LARGE SCALE GENOMIC DNA]</scope>
    <source>
        <strain evidence="6">ATCC BAA-974 / DSM 45345 / CCUG 50838 / CIP 108380 / JCM 13579 / CDC 945</strain>
    </source>
</reference>
<evidence type="ECO:0000313" key="5">
    <source>
        <dbReference type="EMBL" id="ERG69146.1"/>
    </source>
</evidence>
<dbReference type="Gene3D" id="3.20.20.10">
    <property type="entry name" value="Alanine racemase"/>
    <property type="match status" value="1"/>
</dbReference>